<evidence type="ECO:0000256" key="1">
    <source>
        <dbReference type="ARBA" id="ARBA00022737"/>
    </source>
</evidence>
<dbReference type="Pfam" id="PF01436">
    <property type="entry name" value="NHL"/>
    <property type="match status" value="2"/>
</dbReference>
<gene>
    <name evidence="3" type="ORF">VCS650_LOCUS15196</name>
</gene>
<evidence type="ECO:0008006" key="5">
    <source>
        <dbReference type="Google" id="ProtNLM"/>
    </source>
</evidence>
<keyword evidence="1" id="KW-0677">Repeat</keyword>
<dbReference type="GO" id="GO:0000209">
    <property type="term" value="P:protein polyubiquitination"/>
    <property type="evidence" value="ECO:0007669"/>
    <property type="project" value="TreeGrafter"/>
</dbReference>
<dbReference type="InterPro" id="IPR050952">
    <property type="entry name" value="TRIM-NHL_E3_ligases"/>
</dbReference>
<dbReference type="InterPro" id="IPR001258">
    <property type="entry name" value="NHL_repeat"/>
</dbReference>
<dbReference type="GO" id="GO:0008270">
    <property type="term" value="F:zinc ion binding"/>
    <property type="evidence" value="ECO:0007669"/>
    <property type="project" value="UniProtKB-KW"/>
</dbReference>
<dbReference type="PROSITE" id="PS51125">
    <property type="entry name" value="NHL"/>
    <property type="match status" value="2"/>
</dbReference>
<organism evidence="3 4">
    <name type="scientific">Adineta steineri</name>
    <dbReference type="NCBI Taxonomy" id="433720"/>
    <lineage>
        <taxon>Eukaryota</taxon>
        <taxon>Metazoa</taxon>
        <taxon>Spiralia</taxon>
        <taxon>Gnathifera</taxon>
        <taxon>Rotifera</taxon>
        <taxon>Eurotatoria</taxon>
        <taxon>Bdelloidea</taxon>
        <taxon>Adinetida</taxon>
        <taxon>Adinetidae</taxon>
        <taxon>Adineta</taxon>
    </lineage>
</organism>
<dbReference type="Gene3D" id="2.40.10.500">
    <property type="match status" value="1"/>
</dbReference>
<proteinExistence type="predicted"/>
<evidence type="ECO:0000313" key="3">
    <source>
        <dbReference type="EMBL" id="CAF1009715.1"/>
    </source>
</evidence>
<feature type="repeat" description="NHL" evidence="2">
    <location>
        <begin position="292"/>
        <end position="322"/>
    </location>
</feature>
<dbReference type="Gene3D" id="2.120.10.30">
    <property type="entry name" value="TolB, C-terminal domain"/>
    <property type="match status" value="2"/>
</dbReference>
<comment type="caution">
    <text evidence="3">The sequence shown here is derived from an EMBL/GenBank/DDBJ whole genome shotgun (WGS) entry which is preliminary data.</text>
</comment>
<dbReference type="CDD" id="cd05819">
    <property type="entry name" value="NHL"/>
    <property type="match status" value="1"/>
</dbReference>
<sequence>MSSYYHHSERREQRYVQNPASSVAFGSRINIPVSIAPPLNVINPVMNGGSFIDDRGNGLLYSYREQTYTLPGRVTYYEWSEPKFNKWKQNAVTVAGGNGEGQELNQLNSPYGIFIDRKTTIFIADNHNDRIAEWNCDAKEGQIAAGGNEQGNQMNQLNGPTSVIVNQQNYSLIITDSGNRRVIQWVNQTQQILIQNIDCYGLAIDKYGFLYISDSEKNEVRRWQIGEYNTEGIVVAGGNGQGNLLNQLNSPSFIFVDEDQSIYVSDENNNRVMKWTKDAKEGIVVAGGNDEGRNLSQVSSPQGLVVNDFGQIYVADCNNHRVMRWHDREEEGEIVVGGNSGGNQSNQLHCPMGLSFDDEGNLYVADFLNSRIQKFELIL</sequence>
<evidence type="ECO:0000313" key="4">
    <source>
        <dbReference type="Proteomes" id="UP000663891"/>
    </source>
</evidence>
<dbReference type="EMBL" id="CAJNON010000130">
    <property type="protein sequence ID" value="CAF1009715.1"/>
    <property type="molecule type" value="Genomic_DNA"/>
</dbReference>
<dbReference type="PANTHER" id="PTHR24104">
    <property type="entry name" value="E3 UBIQUITIN-PROTEIN LIGASE NHLRC1-RELATED"/>
    <property type="match status" value="1"/>
</dbReference>
<reference evidence="3" key="1">
    <citation type="submission" date="2021-02" db="EMBL/GenBank/DDBJ databases">
        <authorList>
            <person name="Nowell W R."/>
        </authorList>
    </citation>
    <scope>NUCLEOTIDE SEQUENCE</scope>
</reference>
<dbReference type="PANTHER" id="PTHR24104:SF25">
    <property type="entry name" value="PROTEIN LIN-41"/>
    <property type="match status" value="1"/>
</dbReference>
<dbReference type="InterPro" id="IPR011042">
    <property type="entry name" value="6-blade_b-propeller_TolB-like"/>
</dbReference>
<dbReference type="Proteomes" id="UP000663891">
    <property type="component" value="Unassembled WGS sequence"/>
</dbReference>
<dbReference type="AlphaFoldDB" id="A0A814HEG4"/>
<accession>A0A814HEG4</accession>
<dbReference type="OrthoDB" id="10328529at2759"/>
<evidence type="ECO:0000256" key="2">
    <source>
        <dbReference type="PROSITE-ProRule" id="PRU00504"/>
    </source>
</evidence>
<dbReference type="SUPFAM" id="SSF101898">
    <property type="entry name" value="NHL repeat"/>
    <property type="match status" value="1"/>
</dbReference>
<dbReference type="GO" id="GO:0043161">
    <property type="term" value="P:proteasome-mediated ubiquitin-dependent protein catabolic process"/>
    <property type="evidence" value="ECO:0007669"/>
    <property type="project" value="TreeGrafter"/>
</dbReference>
<feature type="repeat" description="NHL" evidence="2">
    <location>
        <begin position="247"/>
        <end position="278"/>
    </location>
</feature>
<name>A0A814HEG4_9BILA</name>
<protein>
    <recommendedName>
        <fullName evidence="5">NHL repeat containing protein</fullName>
    </recommendedName>
</protein>
<dbReference type="GO" id="GO:0061630">
    <property type="term" value="F:ubiquitin protein ligase activity"/>
    <property type="evidence" value="ECO:0007669"/>
    <property type="project" value="TreeGrafter"/>
</dbReference>